<evidence type="ECO:0000256" key="2">
    <source>
        <dbReference type="ARBA" id="ARBA00008639"/>
    </source>
</evidence>
<comment type="cofactor">
    <cofactor evidence="1">
        <name>pyridoxal 5'-phosphate</name>
        <dbReference type="ChEBI" id="CHEBI:597326"/>
    </cofactor>
</comment>
<accession>A0ABT7XZE9</accession>
<keyword evidence="3" id="KW-0663">Pyridoxal phosphate</keyword>
<organism evidence="4 5">
    <name type="scientific">Vibrio agarivorans</name>
    <dbReference type="NCBI Taxonomy" id="153622"/>
    <lineage>
        <taxon>Bacteria</taxon>
        <taxon>Pseudomonadati</taxon>
        <taxon>Pseudomonadota</taxon>
        <taxon>Gammaproteobacteria</taxon>
        <taxon>Vibrionales</taxon>
        <taxon>Vibrionaceae</taxon>
        <taxon>Vibrio</taxon>
    </lineage>
</organism>
<dbReference type="PIRSF" id="PIRSF006278">
    <property type="entry name" value="ACCD_DCysDesulf"/>
    <property type="match status" value="1"/>
</dbReference>
<proteinExistence type="inferred from homology"/>
<dbReference type="EMBL" id="JAUEOZ010000001">
    <property type="protein sequence ID" value="MDN2480919.1"/>
    <property type="molecule type" value="Genomic_DNA"/>
</dbReference>
<reference evidence="4" key="1">
    <citation type="submission" date="2024-05" db="EMBL/GenBank/DDBJ databases">
        <title>Genome Sequences of Four Agar- Degrading Marine Bacteria.</title>
        <authorList>
            <person name="Phillips E.K."/>
            <person name="Shaffer J.C."/>
            <person name="Henson M.W."/>
            <person name="Temperton B."/>
            <person name="Thrash C.J."/>
            <person name="Martin M.O."/>
        </authorList>
    </citation>
    <scope>NUCLEOTIDE SEQUENCE</scope>
    <source>
        <strain evidence="4">EKP203</strain>
    </source>
</reference>
<protein>
    <submittedName>
        <fullName evidence="4">1-aminocyclopropane-1-carboxylate deaminase/D-cysteine desulfhydrase</fullName>
    </submittedName>
</protein>
<evidence type="ECO:0000313" key="4">
    <source>
        <dbReference type="EMBL" id="MDN2480919.1"/>
    </source>
</evidence>
<comment type="caution">
    <text evidence="4">The sequence shown here is derived from an EMBL/GenBank/DDBJ whole genome shotgun (WGS) entry which is preliminary data.</text>
</comment>
<dbReference type="SUPFAM" id="SSF53686">
    <property type="entry name" value="Tryptophan synthase beta subunit-like PLP-dependent enzymes"/>
    <property type="match status" value="1"/>
</dbReference>
<evidence type="ECO:0000313" key="5">
    <source>
        <dbReference type="Proteomes" id="UP001169719"/>
    </source>
</evidence>
<dbReference type="RefSeq" id="WP_289961071.1">
    <property type="nucleotide sequence ID" value="NZ_JAUEOZ010000001.1"/>
</dbReference>
<comment type="similarity">
    <text evidence="2">Belongs to the ACC deaminase/D-cysteine desulfhydrase family.</text>
</comment>
<dbReference type="PANTHER" id="PTHR43780">
    <property type="entry name" value="1-AMINOCYCLOPROPANE-1-CARBOXYLATE DEAMINASE-RELATED"/>
    <property type="match status" value="1"/>
</dbReference>
<dbReference type="PANTHER" id="PTHR43780:SF2">
    <property type="entry name" value="1-AMINOCYCLOPROPANE-1-CARBOXYLATE DEAMINASE-RELATED"/>
    <property type="match status" value="1"/>
</dbReference>
<dbReference type="InterPro" id="IPR036052">
    <property type="entry name" value="TrpB-like_PALP_sf"/>
</dbReference>
<evidence type="ECO:0000256" key="1">
    <source>
        <dbReference type="ARBA" id="ARBA00001933"/>
    </source>
</evidence>
<sequence length="311" mass="35391">MKLNQSPVTQHQFDGLSFHLKRDDQLHPLFSGNKARKFSALLNPKLDESVHAIPENIDTLISYGSVQANSLYSLAGLAKIKGWKLEYYVHNIPSWLKAQPIGNYRGALELDAQVISVKELDNAIHPREFIDGVRKPTDNCLVIPEGGRSTLSESGVKQLAVEIFDYIRMQSKSHFTVALPSGTGTTALYLHKYLKPYNIEVVTCACVGGKEYLIEQFQELGETDFPTIIDLEDKHHFGRLYKEDYEIWAALEAQTHVEFDLLYDPLMWRCIKSWASQNLKGELLYVHQGGILGNESMLLRYQREFGVESTW</sequence>
<evidence type="ECO:0000256" key="3">
    <source>
        <dbReference type="ARBA" id="ARBA00022898"/>
    </source>
</evidence>
<dbReference type="Proteomes" id="UP001169719">
    <property type="component" value="Unassembled WGS sequence"/>
</dbReference>
<name>A0ABT7XZE9_9VIBR</name>
<keyword evidence="5" id="KW-1185">Reference proteome</keyword>
<dbReference type="InterPro" id="IPR027278">
    <property type="entry name" value="ACCD_DCysDesulf"/>
</dbReference>
<gene>
    <name evidence="4" type="ORF">QWJ08_05885</name>
</gene>
<dbReference type="Gene3D" id="3.40.50.1100">
    <property type="match status" value="2"/>
</dbReference>